<keyword evidence="1" id="KW-0732">Signal</keyword>
<reference evidence="2" key="1">
    <citation type="journal article" date="2012" name="PLoS Genet.">
        <title>Comparative analysis of the genomes of two field isolates of the rice blast fungus Magnaporthe oryzae.</title>
        <authorList>
            <person name="Xue M."/>
            <person name="Yang J."/>
            <person name="Li Z."/>
            <person name="Hu S."/>
            <person name="Yao N."/>
            <person name="Dean R.A."/>
            <person name="Zhao W."/>
            <person name="Shen M."/>
            <person name="Zhang H."/>
            <person name="Li C."/>
            <person name="Liu L."/>
            <person name="Cao L."/>
            <person name="Xu X."/>
            <person name="Xing Y."/>
            <person name="Hsiang T."/>
            <person name="Zhang Z."/>
            <person name="Xu J.R."/>
            <person name="Peng Y.L."/>
        </authorList>
    </citation>
    <scope>NUCLEOTIDE SEQUENCE</scope>
    <source>
        <strain evidence="2">Y34</strain>
    </source>
</reference>
<proteinExistence type="predicted"/>
<name>A0AA97NWM5_PYRO3</name>
<gene>
    <name evidence="2" type="ORF">OOU_Y34scaffold00584g24</name>
</gene>
<evidence type="ECO:0000256" key="1">
    <source>
        <dbReference type="SAM" id="SignalP"/>
    </source>
</evidence>
<dbReference type="AlphaFoldDB" id="A0AA97NWM5"/>
<dbReference type="EMBL" id="JH793066">
    <property type="protein sequence ID" value="ELQ37691.1"/>
    <property type="molecule type" value="Genomic_DNA"/>
</dbReference>
<evidence type="ECO:0000313" key="2">
    <source>
        <dbReference type="EMBL" id="ELQ37691.1"/>
    </source>
</evidence>
<feature type="signal peptide" evidence="1">
    <location>
        <begin position="1"/>
        <end position="22"/>
    </location>
</feature>
<organism evidence="2">
    <name type="scientific">Pyricularia oryzae (strain Y34)</name>
    <name type="common">Rice blast fungus</name>
    <name type="synonym">Magnaporthe oryzae</name>
    <dbReference type="NCBI Taxonomy" id="1143189"/>
    <lineage>
        <taxon>Eukaryota</taxon>
        <taxon>Fungi</taxon>
        <taxon>Dikarya</taxon>
        <taxon>Ascomycota</taxon>
        <taxon>Pezizomycotina</taxon>
        <taxon>Sordariomycetes</taxon>
        <taxon>Sordariomycetidae</taxon>
        <taxon>Magnaporthales</taxon>
        <taxon>Pyriculariaceae</taxon>
        <taxon>Pyricularia</taxon>
    </lineage>
</organism>
<accession>A0AA97NWM5</accession>
<dbReference type="Proteomes" id="UP000011086">
    <property type="component" value="Unassembled WGS sequence"/>
</dbReference>
<sequence length="108" mass="12102">MGGRTWSLSILIGQSLFSFSWCHGPWSEAGLASTRVKTPVETLPTPRKQTGICPSPYYRCSLRILGTSEANHVGWRLPALDIFRLTASNYSTEPEHVRSVRPRSRLTN</sequence>
<feature type="chain" id="PRO_5041689062" description="Secreted protein" evidence="1">
    <location>
        <begin position="23"/>
        <end position="108"/>
    </location>
</feature>
<evidence type="ECO:0008006" key="3">
    <source>
        <dbReference type="Google" id="ProtNLM"/>
    </source>
</evidence>
<protein>
    <recommendedName>
        <fullName evidence="3">Secreted protein</fullName>
    </recommendedName>
</protein>